<proteinExistence type="evidence at transcript level"/>
<evidence type="ECO:0000256" key="1">
    <source>
        <dbReference type="SAM" id="SignalP"/>
    </source>
</evidence>
<dbReference type="InterPro" id="IPR016140">
    <property type="entry name" value="Bifunc_inhib/LTP/seed_store"/>
</dbReference>
<dbReference type="InterPro" id="IPR051636">
    <property type="entry name" value="Plant_LTP/defense-related"/>
</dbReference>
<dbReference type="AlphaFoldDB" id="Q0QFR7"/>
<sequence length="113" mass="11877">MASRNAIAILLALNLIFFNLVTAQNVTTCPIDTLQLGVCANVLGLIDLNLGRVPTQPCCSLLGNLVALEVGACLCTALDHLLNLIHLNIPISLSLLVNTCNINGTIPSGWTCP</sequence>
<dbReference type="CDD" id="cd01958">
    <property type="entry name" value="HPS_like"/>
    <property type="match status" value="1"/>
</dbReference>
<evidence type="ECO:0000313" key="3">
    <source>
        <dbReference type="EMBL" id="ABD61003.1"/>
    </source>
</evidence>
<feature type="signal peptide" evidence="1">
    <location>
        <begin position="1"/>
        <end position="23"/>
    </location>
</feature>
<dbReference type="InterPro" id="IPR036312">
    <property type="entry name" value="Bifun_inhib/LTP/seed_sf"/>
</dbReference>
<protein>
    <submittedName>
        <fullName evidence="3">Dark inducible protein 2</fullName>
    </submittedName>
</protein>
<feature type="domain" description="Bifunctional inhibitor/plant lipid transfer protein/seed storage helical" evidence="2">
    <location>
        <begin position="29"/>
        <end position="112"/>
    </location>
</feature>
<keyword evidence="1" id="KW-0732">Signal</keyword>
<dbReference type="SMART" id="SM00499">
    <property type="entry name" value="AAI"/>
    <property type="match status" value="1"/>
</dbReference>
<dbReference type="EMBL" id="DQ390342">
    <property type="protein sequence ID" value="ABD61003.1"/>
    <property type="molecule type" value="mRNA"/>
</dbReference>
<organism evidence="3">
    <name type="scientific">Arnebia euchroma</name>
    <name type="common">Pink arnebia</name>
    <name type="synonym">Lithospermum euchromon</name>
    <dbReference type="NCBI Taxonomy" id="373122"/>
    <lineage>
        <taxon>Eukaryota</taxon>
        <taxon>Viridiplantae</taxon>
        <taxon>Streptophyta</taxon>
        <taxon>Embryophyta</taxon>
        <taxon>Tracheophyta</taxon>
        <taxon>Spermatophyta</taxon>
        <taxon>Magnoliopsida</taxon>
        <taxon>eudicotyledons</taxon>
        <taxon>Gunneridae</taxon>
        <taxon>Pentapetalae</taxon>
        <taxon>asterids</taxon>
        <taxon>lamiids</taxon>
        <taxon>Boraginales</taxon>
        <taxon>Boraginaceae</taxon>
        <taxon>Boraginoideae</taxon>
        <taxon>Lithospermeae</taxon>
        <taxon>Arnebia</taxon>
    </lineage>
</organism>
<dbReference type="Gene3D" id="1.10.110.10">
    <property type="entry name" value="Plant lipid-transfer and hydrophobic proteins"/>
    <property type="match status" value="1"/>
</dbReference>
<reference evidence="3" key="1">
    <citation type="submission" date="2006-02" db="EMBL/GenBank/DDBJ databases">
        <title>Full length cloning of Arnebia euchroma (Royle) Johnston, Contr., dark inducible gene (AEDI-2) involved in shikonin accumulation in root tissue.</title>
        <authorList>
            <person name="Singh R.S."/>
            <person name="Kumar S."/>
            <person name="Ahuja P.S."/>
        </authorList>
    </citation>
    <scope>NUCLEOTIDE SEQUENCE</scope>
</reference>
<accession>Q0QFR7</accession>
<name>Q0QFR7_ARNEU</name>
<feature type="chain" id="PRO_5004175857" evidence="1">
    <location>
        <begin position="24"/>
        <end position="113"/>
    </location>
</feature>
<dbReference type="SUPFAM" id="SSF47699">
    <property type="entry name" value="Bifunctional inhibitor/lipid-transfer protein/seed storage 2S albumin"/>
    <property type="match status" value="1"/>
</dbReference>
<dbReference type="Pfam" id="PF14547">
    <property type="entry name" value="Hydrophob_seed"/>
    <property type="match status" value="1"/>
</dbReference>
<dbReference type="PANTHER" id="PTHR31731">
    <property type="match status" value="1"/>
</dbReference>
<dbReference type="InterPro" id="IPR027923">
    <property type="entry name" value="Hydrophob_seed_dom"/>
</dbReference>
<evidence type="ECO:0000259" key="2">
    <source>
        <dbReference type="SMART" id="SM00499"/>
    </source>
</evidence>